<dbReference type="STRING" id="1122192.SAMN02745673_03110"/>
<evidence type="ECO:0000313" key="3">
    <source>
        <dbReference type="Proteomes" id="UP000190637"/>
    </source>
</evidence>
<feature type="domain" description="Xylose isomerase-like TIM barrel" evidence="1">
    <location>
        <begin position="26"/>
        <end position="242"/>
    </location>
</feature>
<dbReference type="Gene3D" id="3.20.20.150">
    <property type="entry name" value="Divalent-metal-dependent TIM barrel enzymes"/>
    <property type="match status" value="1"/>
</dbReference>
<sequence>MTAPNPPAVQLYTLRDRLAQDRAATLRAVAGLGYRAVEPFDVVTDPAGLRADLDAAGLTVCSVHAPALDPDTRDAAFAGATTVGADTVIVPFQPPERFLDAAALRDLAADLNAAAAAARRRGLRLGYHNHDFELSTRIDGRPALEALVDLLDPDVLLEVDVYWAAVGGVAAPPLLERLGDRARYLHVKDGPVNREEPMTAVGSGRMPIARVLAASRAEWHIVELDHCAGDVLTAVGDSLDWLVRNDLAGVGEA</sequence>
<organism evidence="2 3">
    <name type="scientific">Marinactinospora thermotolerans DSM 45154</name>
    <dbReference type="NCBI Taxonomy" id="1122192"/>
    <lineage>
        <taxon>Bacteria</taxon>
        <taxon>Bacillati</taxon>
        <taxon>Actinomycetota</taxon>
        <taxon>Actinomycetes</taxon>
        <taxon>Streptosporangiales</taxon>
        <taxon>Nocardiopsidaceae</taxon>
        <taxon>Marinactinospora</taxon>
    </lineage>
</organism>
<dbReference type="OrthoDB" id="9798407at2"/>
<name>A0A1T4S2Q4_9ACTN</name>
<reference evidence="2 3" key="1">
    <citation type="submission" date="2017-02" db="EMBL/GenBank/DDBJ databases">
        <authorList>
            <person name="Peterson S.W."/>
        </authorList>
    </citation>
    <scope>NUCLEOTIDE SEQUENCE [LARGE SCALE GENOMIC DNA]</scope>
    <source>
        <strain evidence="2 3">DSM 45154</strain>
    </source>
</reference>
<dbReference type="InterPro" id="IPR036237">
    <property type="entry name" value="Xyl_isomerase-like_sf"/>
</dbReference>
<accession>A0A1T4S2Q4</accession>
<dbReference type="EMBL" id="FUWS01000008">
    <property type="protein sequence ID" value="SKA22515.1"/>
    <property type="molecule type" value="Genomic_DNA"/>
</dbReference>
<dbReference type="Proteomes" id="UP000190637">
    <property type="component" value="Unassembled WGS sequence"/>
</dbReference>
<dbReference type="PANTHER" id="PTHR12110">
    <property type="entry name" value="HYDROXYPYRUVATE ISOMERASE"/>
    <property type="match status" value="1"/>
</dbReference>
<proteinExistence type="predicted"/>
<gene>
    <name evidence="2" type="ORF">SAMN02745673_03110</name>
</gene>
<evidence type="ECO:0000313" key="2">
    <source>
        <dbReference type="EMBL" id="SKA22515.1"/>
    </source>
</evidence>
<dbReference type="InterPro" id="IPR013022">
    <property type="entry name" value="Xyl_isomerase-like_TIM-brl"/>
</dbReference>
<protein>
    <submittedName>
        <fullName evidence="2">Sugar phosphate isomerase/epimerase</fullName>
    </submittedName>
</protein>
<dbReference type="SUPFAM" id="SSF51658">
    <property type="entry name" value="Xylose isomerase-like"/>
    <property type="match status" value="1"/>
</dbReference>
<dbReference type="InterPro" id="IPR050312">
    <property type="entry name" value="IolE/XylAMocC-like"/>
</dbReference>
<dbReference type="Pfam" id="PF01261">
    <property type="entry name" value="AP_endonuc_2"/>
    <property type="match status" value="1"/>
</dbReference>
<keyword evidence="3" id="KW-1185">Reference proteome</keyword>
<dbReference type="RefSeq" id="WP_078762407.1">
    <property type="nucleotide sequence ID" value="NZ_FUWS01000008.1"/>
</dbReference>
<keyword evidence="2" id="KW-0413">Isomerase</keyword>
<dbReference type="GO" id="GO:0016853">
    <property type="term" value="F:isomerase activity"/>
    <property type="evidence" value="ECO:0007669"/>
    <property type="project" value="UniProtKB-KW"/>
</dbReference>
<dbReference type="PANTHER" id="PTHR12110:SF41">
    <property type="entry name" value="INOSOSE DEHYDRATASE"/>
    <property type="match status" value="1"/>
</dbReference>
<evidence type="ECO:0000259" key="1">
    <source>
        <dbReference type="Pfam" id="PF01261"/>
    </source>
</evidence>
<dbReference type="AlphaFoldDB" id="A0A1T4S2Q4"/>